<dbReference type="EMBL" id="WTXG01000017">
    <property type="protein sequence ID" value="KAI0300664.1"/>
    <property type="molecule type" value="Genomic_DNA"/>
</dbReference>
<evidence type="ECO:0000313" key="2">
    <source>
        <dbReference type="EMBL" id="KAI0300664.1"/>
    </source>
</evidence>
<evidence type="ECO:0000313" key="3">
    <source>
        <dbReference type="Proteomes" id="UP001203297"/>
    </source>
</evidence>
<keyword evidence="1" id="KW-0472">Membrane</keyword>
<organism evidence="2 3">
    <name type="scientific">Multifurca ochricompacta</name>
    <dbReference type="NCBI Taxonomy" id="376703"/>
    <lineage>
        <taxon>Eukaryota</taxon>
        <taxon>Fungi</taxon>
        <taxon>Dikarya</taxon>
        <taxon>Basidiomycota</taxon>
        <taxon>Agaricomycotina</taxon>
        <taxon>Agaricomycetes</taxon>
        <taxon>Russulales</taxon>
        <taxon>Russulaceae</taxon>
        <taxon>Multifurca</taxon>
    </lineage>
</organism>
<keyword evidence="3" id="KW-1185">Reference proteome</keyword>
<dbReference type="Proteomes" id="UP001203297">
    <property type="component" value="Unassembled WGS sequence"/>
</dbReference>
<reference evidence="2" key="1">
    <citation type="journal article" date="2022" name="New Phytol.">
        <title>Evolutionary transition to the ectomycorrhizal habit in the genomes of a hyperdiverse lineage of mushroom-forming fungi.</title>
        <authorList>
            <person name="Looney B."/>
            <person name="Miyauchi S."/>
            <person name="Morin E."/>
            <person name="Drula E."/>
            <person name="Courty P.E."/>
            <person name="Kohler A."/>
            <person name="Kuo A."/>
            <person name="LaButti K."/>
            <person name="Pangilinan J."/>
            <person name="Lipzen A."/>
            <person name="Riley R."/>
            <person name="Andreopoulos W."/>
            <person name="He G."/>
            <person name="Johnson J."/>
            <person name="Nolan M."/>
            <person name="Tritt A."/>
            <person name="Barry K.W."/>
            <person name="Grigoriev I.V."/>
            <person name="Nagy L.G."/>
            <person name="Hibbett D."/>
            <person name="Henrissat B."/>
            <person name="Matheny P.B."/>
            <person name="Labbe J."/>
            <person name="Martin F.M."/>
        </authorList>
    </citation>
    <scope>NUCLEOTIDE SEQUENCE</scope>
    <source>
        <strain evidence="2">BPL690</strain>
    </source>
</reference>
<name>A0AAD4M5W9_9AGAM</name>
<comment type="caution">
    <text evidence="2">The sequence shown here is derived from an EMBL/GenBank/DDBJ whole genome shotgun (WGS) entry which is preliminary data.</text>
</comment>
<sequence length="138" mass="15679">MITSRKVYDTWWLEFEKNPRCAIGFNAAHATQSENGSLFCNLQTHVTTVQSLSVLVADGRKPFFFFFSSDAYGEIACVCVVRRYLYTFILCIGVRTVMVRYFPRATTFFIIIVNALYLTRGSGRTSKPILPPDVGKKN</sequence>
<keyword evidence="1" id="KW-1133">Transmembrane helix</keyword>
<feature type="transmembrane region" description="Helical" evidence="1">
    <location>
        <begin position="101"/>
        <end position="119"/>
    </location>
</feature>
<accession>A0AAD4M5W9</accession>
<proteinExistence type="predicted"/>
<keyword evidence="1" id="KW-0812">Transmembrane</keyword>
<dbReference type="AlphaFoldDB" id="A0AAD4M5W9"/>
<gene>
    <name evidence="2" type="ORF">B0F90DRAFT_1722169</name>
</gene>
<protein>
    <submittedName>
        <fullName evidence="2">Uncharacterized protein</fullName>
    </submittedName>
</protein>
<evidence type="ECO:0000256" key="1">
    <source>
        <dbReference type="SAM" id="Phobius"/>
    </source>
</evidence>